<evidence type="ECO:0000256" key="2">
    <source>
        <dbReference type="ARBA" id="ARBA00005745"/>
    </source>
</evidence>
<sequence>MNARTPAMGVAGRAAPAARRAGKASTRSGFGLSLKREHLPSADVTFLFRSLATLVDSGVSLPKALGALAEERAMERSRHVITDLQRRLENGSNFSTALLAHPGSFDRVTTNQVKVGERSGALAATLDHIAAQREKSGKLKAEVTKKLAYPAMLMLVGTGVIAFLLGYVVPVFEETYRSARVPLPAVTRLMIAVGAAAQTYGPYLLLAAAASVFVVKRLRAREQTALAIDQWVLRLPVVGPWLRDIAVLELVDVLSNLMGSGYTLVESLAEARTAVSNRAVKLCVKDLYAGVDRGERFSRTVEQHTDLFPPMVSQLIIVGERTGNLLNAARHIQRHLEDEVERKANALVGVIEPVMTISLATAVAVILLAIYLPMFDMINTIN</sequence>
<evidence type="ECO:0000256" key="6">
    <source>
        <dbReference type="ARBA" id="ARBA00023136"/>
    </source>
</evidence>
<dbReference type="PRINTS" id="PR00812">
    <property type="entry name" value="BCTERIALGSPF"/>
</dbReference>
<dbReference type="GO" id="GO:0005886">
    <property type="term" value="C:plasma membrane"/>
    <property type="evidence" value="ECO:0007669"/>
    <property type="project" value="UniProtKB-SubCell"/>
</dbReference>
<dbReference type="Pfam" id="PF00482">
    <property type="entry name" value="T2SSF"/>
    <property type="match status" value="2"/>
</dbReference>
<keyword evidence="11" id="KW-1185">Reference proteome</keyword>
<evidence type="ECO:0000256" key="1">
    <source>
        <dbReference type="ARBA" id="ARBA00004651"/>
    </source>
</evidence>
<dbReference type="OrthoDB" id="5508718at2"/>
<evidence type="ECO:0000259" key="9">
    <source>
        <dbReference type="Pfam" id="PF00482"/>
    </source>
</evidence>
<feature type="compositionally biased region" description="Low complexity" evidence="7">
    <location>
        <begin position="7"/>
        <end position="19"/>
    </location>
</feature>
<protein>
    <submittedName>
        <fullName evidence="10">Type II secretion system protein F</fullName>
    </submittedName>
</protein>
<comment type="similarity">
    <text evidence="2">Belongs to the GSP F family.</text>
</comment>
<accession>A0A5C5VB17</accession>
<evidence type="ECO:0000313" key="10">
    <source>
        <dbReference type="EMBL" id="TWT35491.1"/>
    </source>
</evidence>
<feature type="transmembrane region" description="Helical" evidence="8">
    <location>
        <begin position="189"/>
        <end position="215"/>
    </location>
</feature>
<feature type="transmembrane region" description="Helical" evidence="8">
    <location>
        <begin position="344"/>
        <end position="372"/>
    </location>
</feature>
<dbReference type="AlphaFoldDB" id="A0A5C5VB17"/>
<keyword evidence="5 8" id="KW-1133">Transmembrane helix</keyword>
<evidence type="ECO:0000256" key="3">
    <source>
        <dbReference type="ARBA" id="ARBA00022475"/>
    </source>
</evidence>
<dbReference type="InterPro" id="IPR003004">
    <property type="entry name" value="GspF/PilC"/>
</dbReference>
<evidence type="ECO:0000313" key="11">
    <source>
        <dbReference type="Proteomes" id="UP000316714"/>
    </source>
</evidence>
<proteinExistence type="inferred from homology"/>
<dbReference type="Gene3D" id="1.20.81.30">
    <property type="entry name" value="Type II secretion system (T2SS), domain F"/>
    <property type="match status" value="2"/>
</dbReference>
<dbReference type="InterPro" id="IPR018076">
    <property type="entry name" value="T2SS_GspF_dom"/>
</dbReference>
<gene>
    <name evidence="10" type="primary">epsF_2</name>
    <name evidence="10" type="ORF">KOR34_03830</name>
</gene>
<dbReference type="Proteomes" id="UP000316714">
    <property type="component" value="Unassembled WGS sequence"/>
</dbReference>
<feature type="domain" description="Type II secretion system protein GspF" evidence="9">
    <location>
        <begin position="251"/>
        <end position="373"/>
    </location>
</feature>
<evidence type="ECO:0000256" key="8">
    <source>
        <dbReference type="SAM" id="Phobius"/>
    </source>
</evidence>
<comment type="subcellular location">
    <subcellularLocation>
        <location evidence="1">Cell membrane</location>
        <topology evidence="1">Multi-pass membrane protein</topology>
    </subcellularLocation>
</comment>
<dbReference type="PANTHER" id="PTHR30012">
    <property type="entry name" value="GENERAL SECRETION PATHWAY PROTEIN"/>
    <property type="match status" value="1"/>
</dbReference>
<feature type="region of interest" description="Disordered" evidence="7">
    <location>
        <begin position="1"/>
        <end position="22"/>
    </location>
</feature>
<evidence type="ECO:0000256" key="5">
    <source>
        <dbReference type="ARBA" id="ARBA00022989"/>
    </source>
</evidence>
<evidence type="ECO:0000256" key="7">
    <source>
        <dbReference type="SAM" id="MobiDB-lite"/>
    </source>
</evidence>
<dbReference type="PANTHER" id="PTHR30012:SF0">
    <property type="entry name" value="TYPE II SECRETION SYSTEM PROTEIN F-RELATED"/>
    <property type="match status" value="1"/>
</dbReference>
<keyword evidence="3" id="KW-1003">Cell membrane</keyword>
<organism evidence="10 11">
    <name type="scientific">Posidoniimonas corsicana</name>
    <dbReference type="NCBI Taxonomy" id="1938618"/>
    <lineage>
        <taxon>Bacteria</taxon>
        <taxon>Pseudomonadati</taxon>
        <taxon>Planctomycetota</taxon>
        <taxon>Planctomycetia</taxon>
        <taxon>Pirellulales</taxon>
        <taxon>Lacipirellulaceae</taxon>
        <taxon>Posidoniimonas</taxon>
    </lineage>
</organism>
<reference evidence="10 11" key="1">
    <citation type="submission" date="2019-02" db="EMBL/GenBank/DDBJ databases">
        <title>Deep-cultivation of Planctomycetes and their phenomic and genomic characterization uncovers novel biology.</title>
        <authorList>
            <person name="Wiegand S."/>
            <person name="Jogler M."/>
            <person name="Boedeker C."/>
            <person name="Pinto D."/>
            <person name="Vollmers J."/>
            <person name="Rivas-Marin E."/>
            <person name="Kohn T."/>
            <person name="Peeters S.H."/>
            <person name="Heuer A."/>
            <person name="Rast P."/>
            <person name="Oberbeckmann S."/>
            <person name="Bunk B."/>
            <person name="Jeske O."/>
            <person name="Meyerdierks A."/>
            <person name="Storesund J.E."/>
            <person name="Kallscheuer N."/>
            <person name="Luecker S."/>
            <person name="Lage O.M."/>
            <person name="Pohl T."/>
            <person name="Merkel B.J."/>
            <person name="Hornburger P."/>
            <person name="Mueller R.-W."/>
            <person name="Bruemmer F."/>
            <person name="Labrenz M."/>
            <person name="Spormann A.M."/>
            <person name="Op Den Camp H."/>
            <person name="Overmann J."/>
            <person name="Amann R."/>
            <person name="Jetten M.S.M."/>
            <person name="Mascher T."/>
            <person name="Medema M.H."/>
            <person name="Devos D.P."/>
            <person name="Kaster A.-K."/>
            <person name="Ovreas L."/>
            <person name="Rohde M."/>
            <person name="Galperin M.Y."/>
            <person name="Jogler C."/>
        </authorList>
    </citation>
    <scope>NUCLEOTIDE SEQUENCE [LARGE SCALE GENOMIC DNA]</scope>
    <source>
        <strain evidence="10 11">KOR34</strain>
    </source>
</reference>
<feature type="transmembrane region" description="Helical" evidence="8">
    <location>
        <begin position="147"/>
        <end position="169"/>
    </location>
</feature>
<comment type="caution">
    <text evidence="10">The sequence shown here is derived from an EMBL/GenBank/DDBJ whole genome shotgun (WGS) entry which is preliminary data.</text>
</comment>
<keyword evidence="6 8" id="KW-0472">Membrane</keyword>
<dbReference type="RefSeq" id="WP_146561709.1">
    <property type="nucleotide sequence ID" value="NZ_SIHJ01000001.1"/>
</dbReference>
<dbReference type="InterPro" id="IPR042094">
    <property type="entry name" value="T2SS_GspF_sf"/>
</dbReference>
<dbReference type="EMBL" id="SIHJ01000001">
    <property type="protein sequence ID" value="TWT35491.1"/>
    <property type="molecule type" value="Genomic_DNA"/>
</dbReference>
<feature type="domain" description="Type II secretion system protein GspF" evidence="9">
    <location>
        <begin position="48"/>
        <end position="170"/>
    </location>
</feature>
<keyword evidence="4 8" id="KW-0812">Transmembrane</keyword>
<evidence type="ECO:0000256" key="4">
    <source>
        <dbReference type="ARBA" id="ARBA00022692"/>
    </source>
</evidence>
<name>A0A5C5VB17_9BACT</name>